<dbReference type="KEGG" id="cyn:Cyan7425_2360"/>
<sequence>MSVQNLSELEIEREISRIVRAMSSRDRRIGKDIVTDLRLRFPLKDVAGLLIVSLERLLWLDSQAFVWAVENMIPRVVMREIRSLMMSTICKNLIDQGLTPGEQFSMDAQGQLLLAPELSSRGLFKHP</sequence>
<gene>
    <name evidence="1" type="ordered locus">Cyan7425_2360</name>
</gene>
<proteinExistence type="predicted"/>
<dbReference type="STRING" id="395961.Cyan7425_2360"/>
<dbReference type="HOGENOM" id="CLU_1945704_0_0_3"/>
<accession>B8HWD9</accession>
<protein>
    <submittedName>
        <fullName evidence="1">Uncharacterized protein</fullName>
    </submittedName>
</protein>
<dbReference type="EMBL" id="CP001344">
    <property type="protein sequence ID" value="ACL44718.1"/>
    <property type="molecule type" value="Genomic_DNA"/>
</dbReference>
<organism evidence="1">
    <name type="scientific">Cyanothece sp. (strain PCC 7425 / ATCC 29141)</name>
    <dbReference type="NCBI Taxonomy" id="395961"/>
    <lineage>
        <taxon>Bacteria</taxon>
        <taxon>Bacillati</taxon>
        <taxon>Cyanobacteriota</taxon>
        <taxon>Cyanophyceae</taxon>
        <taxon>Gomontiellales</taxon>
        <taxon>Cyanothecaceae</taxon>
        <taxon>Cyanothece</taxon>
    </lineage>
</organism>
<name>B8HWD9_CYAP4</name>
<evidence type="ECO:0000313" key="1">
    <source>
        <dbReference type="EMBL" id="ACL44718.1"/>
    </source>
</evidence>
<dbReference type="eggNOG" id="ENOG5032TGH">
    <property type="taxonomic scope" value="Bacteria"/>
</dbReference>
<reference evidence="1" key="1">
    <citation type="submission" date="2009-01" db="EMBL/GenBank/DDBJ databases">
        <title>Complete sequence of chromosome Cyanothece sp. PCC 7425.</title>
        <authorList>
            <consortium name="US DOE Joint Genome Institute"/>
            <person name="Lucas S."/>
            <person name="Copeland A."/>
            <person name="Lapidus A."/>
            <person name="Glavina del Rio T."/>
            <person name="Dalin E."/>
            <person name="Tice H."/>
            <person name="Bruce D."/>
            <person name="Goodwin L."/>
            <person name="Pitluck S."/>
            <person name="Sims D."/>
            <person name="Meineke L."/>
            <person name="Brettin T."/>
            <person name="Detter J.C."/>
            <person name="Han C."/>
            <person name="Larimer F."/>
            <person name="Land M."/>
            <person name="Hauser L."/>
            <person name="Kyrpides N."/>
            <person name="Ovchinnikova G."/>
            <person name="Liberton M."/>
            <person name="Stoeckel J."/>
            <person name="Banerjee A."/>
            <person name="Singh A."/>
            <person name="Page L."/>
            <person name="Sato H."/>
            <person name="Zhao L."/>
            <person name="Sherman L."/>
            <person name="Pakrasi H."/>
            <person name="Richardson P."/>
        </authorList>
    </citation>
    <scope>NUCLEOTIDE SEQUENCE</scope>
    <source>
        <strain evidence="1">PCC 7425</strain>
    </source>
</reference>
<dbReference type="AlphaFoldDB" id="B8HWD9"/>